<evidence type="ECO:0000313" key="3">
    <source>
        <dbReference type="Proteomes" id="UP000053841"/>
    </source>
</evidence>
<accession>W6XWG6</accession>
<evidence type="ECO:0000256" key="1">
    <source>
        <dbReference type="SAM" id="MobiDB-lite"/>
    </source>
</evidence>
<dbReference type="EMBL" id="KI964741">
    <property type="protein sequence ID" value="EUC29560.1"/>
    <property type="molecule type" value="Genomic_DNA"/>
</dbReference>
<sequence>TDQPSAYPTPAAAAAAAASQTDSTTPQIAQPSKAMYTYSPRKNPSITNAPKKHAHHCYPITPS</sequence>
<name>W6XWG6_COCC2</name>
<dbReference type="KEGG" id="bze:COCCADRAFT_106195"/>
<evidence type="ECO:0000313" key="2">
    <source>
        <dbReference type="EMBL" id="EUC29560.1"/>
    </source>
</evidence>
<feature type="non-terminal residue" evidence="2">
    <location>
        <position position="1"/>
    </location>
</feature>
<dbReference type="HOGENOM" id="CLU_2891912_0_0_1"/>
<proteinExistence type="predicted"/>
<organism evidence="2 3">
    <name type="scientific">Cochliobolus carbonum (strain 26-R-13)</name>
    <name type="common">Maize leaf spot fungus</name>
    <name type="synonym">Bipolaris zeicola</name>
    <dbReference type="NCBI Taxonomy" id="930089"/>
    <lineage>
        <taxon>Eukaryota</taxon>
        <taxon>Fungi</taxon>
        <taxon>Dikarya</taxon>
        <taxon>Ascomycota</taxon>
        <taxon>Pezizomycotina</taxon>
        <taxon>Dothideomycetes</taxon>
        <taxon>Pleosporomycetidae</taxon>
        <taxon>Pleosporales</taxon>
        <taxon>Pleosporineae</taxon>
        <taxon>Pleosporaceae</taxon>
        <taxon>Bipolaris</taxon>
    </lineage>
</organism>
<keyword evidence="3" id="KW-1185">Reference proteome</keyword>
<feature type="region of interest" description="Disordered" evidence="1">
    <location>
        <begin position="1"/>
        <end position="63"/>
    </location>
</feature>
<feature type="compositionally biased region" description="Low complexity" evidence="1">
    <location>
        <begin position="1"/>
        <end position="27"/>
    </location>
</feature>
<dbReference type="GeneID" id="19143357"/>
<reference evidence="2 3" key="1">
    <citation type="journal article" date="2013" name="PLoS Genet.">
        <title>Comparative genome structure, secondary metabolite, and effector coding capacity across Cochliobolus pathogens.</title>
        <authorList>
            <person name="Condon B.J."/>
            <person name="Leng Y."/>
            <person name="Wu D."/>
            <person name="Bushley K.E."/>
            <person name="Ohm R.A."/>
            <person name="Otillar R."/>
            <person name="Martin J."/>
            <person name="Schackwitz W."/>
            <person name="Grimwood J."/>
            <person name="MohdZainudin N."/>
            <person name="Xue C."/>
            <person name="Wang R."/>
            <person name="Manning V.A."/>
            <person name="Dhillon B."/>
            <person name="Tu Z.J."/>
            <person name="Steffenson B.J."/>
            <person name="Salamov A."/>
            <person name="Sun H."/>
            <person name="Lowry S."/>
            <person name="LaButti K."/>
            <person name="Han J."/>
            <person name="Copeland A."/>
            <person name="Lindquist E."/>
            <person name="Barry K."/>
            <person name="Schmutz J."/>
            <person name="Baker S.E."/>
            <person name="Ciuffetti L.M."/>
            <person name="Grigoriev I.V."/>
            <person name="Zhong S."/>
            <person name="Turgeon B.G."/>
        </authorList>
    </citation>
    <scope>NUCLEOTIDE SEQUENCE [LARGE SCALE GENOMIC DNA]</scope>
    <source>
        <strain evidence="2 3">26-R-13</strain>
    </source>
</reference>
<protein>
    <submittedName>
        <fullName evidence="2">Uncharacterized protein</fullName>
    </submittedName>
</protein>
<gene>
    <name evidence="2" type="ORF">COCCADRAFT_106195</name>
</gene>
<dbReference type="RefSeq" id="XP_007716133.1">
    <property type="nucleotide sequence ID" value="XM_007717943.1"/>
</dbReference>
<dbReference type="AlphaFoldDB" id="W6XWG6"/>
<dbReference type="Proteomes" id="UP000053841">
    <property type="component" value="Unassembled WGS sequence"/>
</dbReference>